<dbReference type="RefSeq" id="WP_126537128.1">
    <property type="nucleotide sequence ID" value="NZ_BSPM01000008.1"/>
</dbReference>
<protein>
    <submittedName>
        <fullName evidence="1">Uncharacterized protein</fullName>
    </submittedName>
</protein>
<dbReference type="Proteomes" id="UP000294547">
    <property type="component" value="Unassembled WGS sequence"/>
</dbReference>
<dbReference type="AlphaFoldDB" id="A0A4R6RKL8"/>
<comment type="caution">
    <text evidence="1">The sequence shown here is derived from an EMBL/GenBank/DDBJ whole genome shotgun (WGS) entry which is preliminary data.</text>
</comment>
<evidence type="ECO:0000313" key="1">
    <source>
        <dbReference type="EMBL" id="TDP86487.1"/>
    </source>
</evidence>
<proteinExistence type="predicted"/>
<keyword evidence="2" id="KW-1185">Reference proteome</keyword>
<reference evidence="1 2" key="1">
    <citation type="submission" date="2019-03" db="EMBL/GenBank/DDBJ databases">
        <title>Genomic Encyclopedia of Type Strains, Phase IV (KMG-IV): sequencing the most valuable type-strain genomes for metagenomic binning, comparative biology and taxonomic classification.</title>
        <authorList>
            <person name="Goeker M."/>
        </authorList>
    </citation>
    <scope>NUCLEOTIDE SEQUENCE [LARGE SCALE GENOMIC DNA]</scope>
    <source>
        <strain evidence="1 2">DSM 102969</strain>
    </source>
</reference>
<sequence>MQDEVVEGLERLLGEARLLRDRNRHLLARLLRRGEDPEPFAAPFDQIEDAVARLEALLAAAGRGAEPRCAAPH</sequence>
<dbReference type="EMBL" id="SNXY01000006">
    <property type="protein sequence ID" value="TDP86487.1"/>
    <property type="molecule type" value="Genomic_DNA"/>
</dbReference>
<gene>
    <name evidence="1" type="ORF">EDD54_0362</name>
</gene>
<name>A0A4R6RKL8_9HYPH</name>
<evidence type="ECO:0000313" key="2">
    <source>
        <dbReference type="Proteomes" id="UP000294547"/>
    </source>
</evidence>
<organism evidence="1 2">
    <name type="scientific">Oharaeibacter diazotrophicus</name>
    <dbReference type="NCBI Taxonomy" id="1920512"/>
    <lineage>
        <taxon>Bacteria</taxon>
        <taxon>Pseudomonadati</taxon>
        <taxon>Pseudomonadota</taxon>
        <taxon>Alphaproteobacteria</taxon>
        <taxon>Hyphomicrobiales</taxon>
        <taxon>Pleomorphomonadaceae</taxon>
        <taxon>Oharaeibacter</taxon>
    </lineage>
</organism>
<accession>A0A4R6RKL8</accession>